<dbReference type="GO" id="GO:0008703">
    <property type="term" value="F:5-amino-6-(5-phosphoribosylamino)uracil reductase activity"/>
    <property type="evidence" value="ECO:0007669"/>
    <property type="project" value="InterPro"/>
</dbReference>
<dbReference type="AlphaFoldDB" id="A0A7W7H7Q7"/>
<evidence type="ECO:0000259" key="4">
    <source>
        <dbReference type="Pfam" id="PF01872"/>
    </source>
</evidence>
<feature type="domain" description="Bacterial bifunctional deaminase-reductase C-terminal" evidence="4">
    <location>
        <begin position="4"/>
        <end position="233"/>
    </location>
</feature>
<dbReference type="SUPFAM" id="SSF53597">
    <property type="entry name" value="Dihydrofolate reductase-like"/>
    <property type="match status" value="1"/>
</dbReference>
<keyword evidence="3" id="KW-0560">Oxidoreductase</keyword>
<dbReference type="Pfam" id="PF01872">
    <property type="entry name" value="RibD_C"/>
    <property type="match status" value="1"/>
</dbReference>
<accession>A0A7W7H7Q7</accession>
<name>A0A7W7H7Q7_9ACTN</name>
<evidence type="ECO:0000256" key="1">
    <source>
        <dbReference type="ARBA" id="ARBA00005104"/>
    </source>
</evidence>
<dbReference type="InterPro" id="IPR050765">
    <property type="entry name" value="Riboflavin_Biosynth_HTPR"/>
</dbReference>
<dbReference type="PANTHER" id="PTHR38011">
    <property type="entry name" value="DIHYDROFOLATE REDUCTASE FAMILY PROTEIN (AFU_ORTHOLOGUE AFUA_8G06820)"/>
    <property type="match status" value="1"/>
</dbReference>
<gene>
    <name evidence="5" type="ORF">BJY16_008836</name>
</gene>
<protein>
    <submittedName>
        <fullName evidence="5">Riboflavin biosynthesis pyrimidine reductase</fullName>
    </submittedName>
</protein>
<keyword evidence="2" id="KW-0521">NADP</keyword>
<proteinExistence type="predicted"/>
<comment type="caution">
    <text evidence="5">The sequence shown here is derived from an EMBL/GenBank/DDBJ whole genome shotgun (WGS) entry which is preliminary data.</text>
</comment>
<dbReference type="PANTHER" id="PTHR38011:SF7">
    <property type="entry name" value="2,5-DIAMINO-6-RIBOSYLAMINO-4(3H)-PYRIMIDINONE 5'-PHOSPHATE REDUCTASE"/>
    <property type="match status" value="1"/>
</dbReference>
<dbReference type="GO" id="GO:0009231">
    <property type="term" value="P:riboflavin biosynthetic process"/>
    <property type="evidence" value="ECO:0007669"/>
    <property type="project" value="InterPro"/>
</dbReference>
<comment type="pathway">
    <text evidence="1">Cofactor biosynthesis; riboflavin biosynthesis.</text>
</comment>
<organism evidence="5 6">
    <name type="scientific">Actinoplanes octamycinicus</name>
    <dbReference type="NCBI Taxonomy" id="135948"/>
    <lineage>
        <taxon>Bacteria</taxon>
        <taxon>Bacillati</taxon>
        <taxon>Actinomycetota</taxon>
        <taxon>Actinomycetes</taxon>
        <taxon>Micromonosporales</taxon>
        <taxon>Micromonosporaceae</taxon>
        <taxon>Actinoplanes</taxon>
    </lineage>
</organism>
<dbReference type="RefSeq" id="WP_185045637.1">
    <property type="nucleotide sequence ID" value="NZ_BAABFG010000005.1"/>
</dbReference>
<dbReference type="Proteomes" id="UP000546162">
    <property type="component" value="Unassembled WGS sequence"/>
</dbReference>
<dbReference type="Gene3D" id="3.40.430.10">
    <property type="entry name" value="Dihydrofolate Reductase, subunit A"/>
    <property type="match status" value="1"/>
</dbReference>
<evidence type="ECO:0000313" key="6">
    <source>
        <dbReference type="Proteomes" id="UP000546162"/>
    </source>
</evidence>
<keyword evidence="6" id="KW-1185">Reference proteome</keyword>
<evidence type="ECO:0000256" key="3">
    <source>
        <dbReference type="ARBA" id="ARBA00023002"/>
    </source>
</evidence>
<sequence length="249" mass="26844">MERPRVVVSVSASVDGRVALRRDQLLVREDAAAVWQSLRPPGVQAVEEDDRRRFGAQVILEGSGSLVPETAGPVDGLPEPAEPVEVLRGDHVPDRHDRWFAVVDGRGRVRWTMTSDGESHLLVLVCRATPPAYLAQLRRQRIAYLVAGDERVDLGAALGRMRERLGVTRVMSQGGGGINGALLRAGLVDELWLTVLPVAIGGRGTPSVFDGVPLADGAEPDRLRLLSTHAAADGTLRLHYAVEVPVTVD</sequence>
<evidence type="ECO:0000313" key="5">
    <source>
        <dbReference type="EMBL" id="MBB4745377.1"/>
    </source>
</evidence>
<dbReference type="EMBL" id="JACHNB010000001">
    <property type="protein sequence ID" value="MBB4745377.1"/>
    <property type="molecule type" value="Genomic_DNA"/>
</dbReference>
<reference evidence="5 6" key="1">
    <citation type="submission" date="2020-08" db="EMBL/GenBank/DDBJ databases">
        <title>Sequencing the genomes of 1000 actinobacteria strains.</title>
        <authorList>
            <person name="Klenk H.-P."/>
        </authorList>
    </citation>
    <scope>NUCLEOTIDE SEQUENCE [LARGE SCALE GENOMIC DNA]</scope>
    <source>
        <strain evidence="5 6">DSM 45809</strain>
    </source>
</reference>
<dbReference type="InterPro" id="IPR024072">
    <property type="entry name" value="DHFR-like_dom_sf"/>
</dbReference>
<evidence type="ECO:0000256" key="2">
    <source>
        <dbReference type="ARBA" id="ARBA00022857"/>
    </source>
</evidence>
<dbReference type="InterPro" id="IPR002734">
    <property type="entry name" value="RibDG_C"/>
</dbReference>